<dbReference type="AlphaFoldDB" id="A0A0B7BBS7"/>
<name>A0A0B7BBS7_9EUPU</name>
<gene>
    <name evidence="1" type="primary">ORF172656</name>
</gene>
<feature type="non-terminal residue" evidence="1">
    <location>
        <position position="67"/>
    </location>
</feature>
<accession>A0A0B7BBS7</accession>
<reference evidence="1" key="1">
    <citation type="submission" date="2014-12" db="EMBL/GenBank/DDBJ databases">
        <title>Insight into the proteome of Arion vulgaris.</title>
        <authorList>
            <person name="Aradska J."/>
            <person name="Bulat T."/>
            <person name="Smidak R."/>
            <person name="Sarate P."/>
            <person name="Gangsoo J."/>
            <person name="Sialana F."/>
            <person name="Bilban M."/>
            <person name="Lubec G."/>
        </authorList>
    </citation>
    <scope>NUCLEOTIDE SEQUENCE</scope>
    <source>
        <tissue evidence="1">Skin</tissue>
    </source>
</reference>
<evidence type="ECO:0000313" key="1">
    <source>
        <dbReference type="EMBL" id="CEK89746.1"/>
    </source>
</evidence>
<dbReference type="EMBL" id="HACG01042881">
    <property type="protein sequence ID" value="CEK89746.1"/>
    <property type="molecule type" value="Transcribed_RNA"/>
</dbReference>
<organism evidence="1">
    <name type="scientific">Arion vulgaris</name>
    <dbReference type="NCBI Taxonomy" id="1028688"/>
    <lineage>
        <taxon>Eukaryota</taxon>
        <taxon>Metazoa</taxon>
        <taxon>Spiralia</taxon>
        <taxon>Lophotrochozoa</taxon>
        <taxon>Mollusca</taxon>
        <taxon>Gastropoda</taxon>
        <taxon>Heterobranchia</taxon>
        <taxon>Euthyneura</taxon>
        <taxon>Panpulmonata</taxon>
        <taxon>Eupulmonata</taxon>
        <taxon>Stylommatophora</taxon>
        <taxon>Helicina</taxon>
        <taxon>Arionoidea</taxon>
        <taxon>Arionidae</taxon>
        <taxon>Arion</taxon>
    </lineage>
</organism>
<proteinExistence type="predicted"/>
<sequence>MTGDKPPVSAVQLRGLAEKPQVLQIYPVCGTEPKSYNVHCTEPTTQVLLDRGKKSVLSVQQLNVCPL</sequence>
<protein>
    <submittedName>
        <fullName evidence="1">Uncharacterized protein</fullName>
    </submittedName>
</protein>